<accession>A0A7V7PQ66</accession>
<sequence>MPTARSIHSTILRLCFGTLLAAGPLLAASLDASARSSGGYSRSGGSSRTPSFGGGYRGSSGGYRTPSTRSSGGYSRPSSSFNRPRYAPPASAGDSSFSRERSGTAFDDYRRQQQATPQPQYAPRPQQPYSRRPTTRPDYAPSGGWYGNNRGGWYGDRGWAPPPYNVGNRNFGIWDGLFLWALLSNLNRPGTGEWFHNNQNDPGYQEWRREAERQAQDNAELRTKLDELDRQLKERDGQPRTPGTLPADVPPEVAEAQPTRTPDIGNAANDNSGGTGLLLPILAVGVGGAAFFVWRRASRSGGSTVPSSSTPISTAGNILKRKMSGETYTPSKFRVGMTLSLDPTPFVLAGSAIKLPELSGQVSVTAIGRVMSGNTQLVRLYLPDGSSLVQLHLDASGDPDECRLFATIDEVTPADADEWGAWLDKNEGMIGWPDFQTKDGKTYDRVWSPSERRVEPRKFTETIEDLAGTRTVESEVMLYAAATGVPEPGPATEYIMVSALQDAGRASVEIRSGIDINPVTLQLA</sequence>
<feature type="compositionally biased region" description="Low complexity" evidence="1">
    <location>
        <begin position="62"/>
        <end position="80"/>
    </location>
</feature>
<evidence type="ECO:0000313" key="3">
    <source>
        <dbReference type="EMBL" id="KAB0680157.1"/>
    </source>
</evidence>
<feature type="compositionally biased region" description="Basic and acidic residues" evidence="1">
    <location>
        <begin position="229"/>
        <end position="238"/>
    </location>
</feature>
<feature type="compositionally biased region" description="Basic and acidic residues" evidence="1">
    <location>
        <begin position="97"/>
        <end position="111"/>
    </location>
</feature>
<keyword evidence="2" id="KW-0732">Signal</keyword>
<name>A0A7V7PQ66_9HYPH</name>
<dbReference type="InterPro" id="IPR019621">
    <property type="entry name" value="DUF2491"/>
</dbReference>
<evidence type="ECO:0000256" key="2">
    <source>
        <dbReference type="SAM" id="SignalP"/>
    </source>
</evidence>
<proteinExistence type="predicted"/>
<feature type="compositionally biased region" description="Low complexity" evidence="1">
    <location>
        <begin position="34"/>
        <end position="51"/>
    </location>
</feature>
<dbReference type="Proteomes" id="UP000432089">
    <property type="component" value="Unassembled WGS sequence"/>
</dbReference>
<feature type="compositionally biased region" description="Gly residues" evidence="1">
    <location>
        <begin position="52"/>
        <end position="61"/>
    </location>
</feature>
<organism evidence="3 4">
    <name type="scientific">Plantimonas leprariae</name>
    <dbReference type="NCBI Taxonomy" id="2615207"/>
    <lineage>
        <taxon>Bacteria</taxon>
        <taxon>Pseudomonadati</taxon>
        <taxon>Pseudomonadota</taxon>
        <taxon>Alphaproteobacteria</taxon>
        <taxon>Hyphomicrobiales</taxon>
        <taxon>Aurantimonadaceae</taxon>
        <taxon>Plantimonas</taxon>
    </lineage>
</organism>
<comment type="caution">
    <text evidence="3">The sequence shown here is derived from an EMBL/GenBank/DDBJ whole genome shotgun (WGS) entry which is preliminary data.</text>
</comment>
<dbReference type="Pfam" id="PF10679">
    <property type="entry name" value="DUF2491"/>
    <property type="match status" value="1"/>
</dbReference>
<evidence type="ECO:0000313" key="4">
    <source>
        <dbReference type="Proteomes" id="UP000432089"/>
    </source>
</evidence>
<feature type="region of interest" description="Disordered" evidence="1">
    <location>
        <begin position="229"/>
        <end position="270"/>
    </location>
</feature>
<reference evidence="3 4" key="1">
    <citation type="submission" date="2019-09" db="EMBL/GenBank/DDBJ databases">
        <title>YIM 132180 draft genome.</title>
        <authorList>
            <person name="Zhang K."/>
        </authorList>
    </citation>
    <scope>NUCLEOTIDE SEQUENCE [LARGE SCALE GENOMIC DNA]</scope>
    <source>
        <strain evidence="3 4">YIM 132180</strain>
    </source>
</reference>
<feature type="chain" id="PRO_5031182665" evidence="2">
    <location>
        <begin position="28"/>
        <end position="524"/>
    </location>
</feature>
<evidence type="ECO:0000256" key="1">
    <source>
        <dbReference type="SAM" id="MobiDB-lite"/>
    </source>
</evidence>
<protein>
    <submittedName>
        <fullName evidence="3">DUF2491 family protein</fullName>
    </submittedName>
</protein>
<dbReference type="AlphaFoldDB" id="A0A7V7PQ66"/>
<keyword evidence="4" id="KW-1185">Reference proteome</keyword>
<feature type="region of interest" description="Disordered" evidence="1">
    <location>
        <begin position="34"/>
        <end position="145"/>
    </location>
</feature>
<dbReference type="RefSeq" id="WP_150969190.1">
    <property type="nucleotide sequence ID" value="NZ_VZDO01000005.1"/>
</dbReference>
<dbReference type="EMBL" id="VZDO01000005">
    <property type="protein sequence ID" value="KAB0680157.1"/>
    <property type="molecule type" value="Genomic_DNA"/>
</dbReference>
<gene>
    <name evidence="3" type="ORF">F6X38_08175</name>
</gene>
<feature type="signal peptide" evidence="2">
    <location>
        <begin position="1"/>
        <end position="27"/>
    </location>
</feature>